<keyword evidence="6 10" id="KW-0067">ATP-binding</keyword>
<accession>A0A5A8CT07</accession>
<dbReference type="PANTHER" id="PTHR43766:SF1">
    <property type="entry name" value="TRYPTOPHAN--TRNA LIGASE, MITOCHONDRIAL"/>
    <property type="match status" value="1"/>
</dbReference>
<sequence length="345" mass="37067">MVADLHAMTMPYDPALLPHRCRVQAASIMACGVSEEKSAIFRQSAIREHTELNWALGAITPLPWLQRMTQFKDKSKAVKGSRKGTGGAAPMLKRSSEAGLGLLAYPVLQAADILVYQATAVPVGDDQRQHLELTRDVALAFNSLFCGGSGAATGSGPSGFSLTVPEPIYPPGNTARIMSLRDGRKKMSKSDPSPMSRIDITDSPDTVRAKLRRAKTDALPGLVYDKETRPERTNLLDIFSGVTGRPVADLVGEFESRDSLQFKEALAEAVVAYLSPMQAAMRELLGVEDLEALATGLREGDAAAVSGLLTDTAKIDGVLKRGEEFARERAQSTMESVRAVLGLAR</sequence>
<dbReference type="GO" id="GO:0006436">
    <property type="term" value="P:tryptophanyl-tRNA aminoacylation"/>
    <property type="evidence" value="ECO:0007669"/>
    <property type="project" value="InterPro"/>
</dbReference>
<dbReference type="InterPro" id="IPR002306">
    <property type="entry name" value="Trp-tRNA-ligase"/>
</dbReference>
<dbReference type="Pfam" id="PF00579">
    <property type="entry name" value="tRNA-synt_1b"/>
    <property type="match status" value="1"/>
</dbReference>
<keyword evidence="8 10" id="KW-0030">Aminoacyl-tRNA synthetase</keyword>
<dbReference type="EC" id="6.1.1.2" evidence="3"/>
<evidence type="ECO:0000256" key="11">
    <source>
        <dbReference type="SAM" id="MobiDB-lite"/>
    </source>
</evidence>
<dbReference type="Gene3D" id="3.40.50.620">
    <property type="entry name" value="HUPs"/>
    <property type="match status" value="1"/>
</dbReference>
<keyword evidence="7 10" id="KW-0648">Protein biosynthesis</keyword>
<dbReference type="GO" id="GO:0005524">
    <property type="term" value="F:ATP binding"/>
    <property type="evidence" value="ECO:0007669"/>
    <property type="project" value="UniProtKB-KW"/>
</dbReference>
<gene>
    <name evidence="12" type="ORF">FNF29_01307</name>
</gene>
<comment type="caution">
    <text evidence="12">The sequence shown here is derived from an EMBL/GenBank/DDBJ whole genome shotgun (WGS) entry which is preliminary data.</text>
</comment>
<evidence type="ECO:0000256" key="2">
    <source>
        <dbReference type="ARBA" id="ARBA00005594"/>
    </source>
</evidence>
<evidence type="ECO:0000313" key="12">
    <source>
        <dbReference type="EMBL" id="KAA0155888.1"/>
    </source>
</evidence>
<keyword evidence="13" id="KW-1185">Reference proteome</keyword>
<name>A0A5A8CT07_CAFRO</name>
<dbReference type="GO" id="GO:0004830">
    <property type="term" value="F:tryptophan-tRNA ligase activity"/>
    <property type="evidence" value="ECO:0007669"/>
    <property type="project" value="UniProtKB-EC"/>
</dbReference>
<dbReference type="SUPFAM" id="SSF52374">
    <property type="entry name" value="Nucleotidylyl transferase"/>
    <property type="match status" value="1"/>
</dbReference>
<evidence type="ECO:0000256" key="6">
    <source>
        <dbReference type="ARBA" id="ARBA00022840"/>
    </source>
</evidence>
<comment type="subcellular location">
    <subcellularLocation>
        <location evidence="1">Mitochondrion</location>
    </subcellularLocation>
</comment>
<dbReference type="NCBIfam" id="TIGR00233">
    <property type="entry name" value="trpS"/>
    <property type="match status" value="1"/>
</dbReference>
<evidence type="ECO:0000256" key="9">
    <source>
        <dbReference type="ARBA" id="ARBA00030268"/>
    </source>
</evidence>
<proteinExistence type="inferred from homology"/>
<dbReference type="AlphaFoldDB" id="A0A5A8CT07"/>
<reference evidence="12 13" key="1">
    <citation type="submission" date="2019-07" db="EMBL/GenBank/DDBJ databases">
        <title>Genomes of Cafeteria roenbergensis.</title>
        <authorList>
            <person name="Fischer M.G."/>
            <person name="Hackl T."/>
            <person name="Roman M."/>
        </authorList>
    </citation>
    <scope>NUCLEOTIDE SEQUENCE [LARGE SCALE GENOMIC DNA]</scope>
    <source>
        <strain evidence="12 13">BVI</strain>
    </source>
</reference>
<dbReference type="FunFam" id="1.10.240.10:FF:000002">
    <property type="entry name" value="Tryptophan--tRNA ligase"/>
    <property type="match status" value="1"/>
</dbReference>
<dbReference type="GO" id="GO:0005739">
    <property type="term" value="C:mitochondrion"/>
    <property type="evidence" value="ECO:0007669"/>
    <property type="project" value="UniProtKB-SubCell"/>
</dbReference>
<organism evidence="12 13">
    <name type="scientific">Cafeteria roenbergensis</name>
    <name type="common">Marine flagellate</name>
    <dbReference type="NCBI Taxonomy" id="33653"/>
    <lineage>
        <taxon>Eukaryota</taxon>
        <taxon>Sar</taxon>
        <taxon>Stramenopiles</taxon>
        <taxon>Bigyra</taxon>
        <taxon>Opalozoa</taxon>
        <taxon>Bicosoecida</taxon>
        <taxon>Cafeteriaceae</taxon>
        <taxon>Cafeteria</taxon>
    </lineage>
</organism>
<dbReference type="InterPro" id="IPR002305">
    <property type="entry name" value="aa-tRNA-synth_Ic"/>
</dbReference>
<keyword evidence="4 10" id="KW-0436">Ligase</keyword>
<evidence type="ECO:0000256" key="4">
    <source>
        <dbReference type="ARBA" id="ARBA00022598"/>
    </source>
</evidence>
<evidence type="ECO:0000313" key="13">
    <source>
        <dbReference type="Proteomes" id="UP000323011"/>
    </source>
</evidence>
<protein>
    <recommendedName>
        <fullName evidence="3">tryptophan--tRNA ligase</fullName>
        <ecNumber evidence="3">6.1.1.2</ecNumber>
    </recommendedName>
    <alternativeName>
        <fullName evidence="9">Tryptophanyl-tRNA synthetase</fullName>
    </alternativeName>
</protein>
<evidence type="ECO:0000256" key="5">
    <source>
        <dbReference type="ARBA" id="ARBA00022741"/>
    </source>
</evidence>
<dbReference type="InterPro" id="IPR050203">
    <property type="entry name" value="Trp-tRNA_synthetase"/>
</dbReference>
<evidence type="ECO:0000256" key="7">
    <source>
        <dbReference type="ARBA" id="ARBA00022917"/>
    </source>
</evidence>
<evidence type="ECO:0000256" key="3">
    <source>
        <dbReference type="ARBA" id="ARBA00013161"/>
    </source>
</evidence>
<dbReference type="OMA" id="PNHIRIE"/>
<keyword evidence="5 10" id="KW-0547">Nucleotide-binding</keyword>
<evidence type="ECO:0000256" key="1">
    <source>
        <dbReference type="ARBA" id="ARBA00004173"/>
    </source>
</evidence>
<comment type="similarity">
    <text evidence="2 10">Belongs to the class-I aminoacyl-tRNA synthetase family.</text>
</comment>
<dbReference type="PRINTS" id="PR01039">
    <property type="entry name" value="TRNASYNTHTRP"/>
</dbReference>
<dbReference type="InterPro" id="IPR014729">
    <property type="entry name" value="Rossmann-like_a/b/a_fold"/>
</dbReference>
<evidence type="ECO:0000256" key="8">
    <source>
        <dbReference type="ARBA" id="ARBA00023146"/>
    </source>
</evidence>
<dbReference type="EMBL" id="VLTN01000005">
    <property type="protein sequence ID" value="KAA0155888.1"/>
    <property type="molecule type" value="Genomic_DNA"/>
</dbReference>
<evidence type="ECO:0000256" key="10">
    <source>
        <dbReference type="RuleBase" id="RU363036"/>
    </source>
</evidence>
<feature type="region of interest" description="Disordered" evidence="11">
    <location>
        <begin position="182"/>
        <end position="201"/>
    </location>
</feature>
<dbReference type="Gene3D" id="1.10.240.10">
    <property type="entry name" value="Tyrosyl-Transfer RNA Synthetase"/>
    <property type="match status" value="1"/>
</dbReference>
<dbReference type="Proteomes" id="UP000323011">
    <property type="component" value="Unassembled WGS sequence"/>
</dbReference>
<dbReference type="PANTHER" id="PTHR43766">
    <property type="entry name" value="TRYPTOPHAN--TRNA LIGASE, MITOCHONDRIAL"/>
    <property type="match status" value="1"/>
</dbReference>